<dbReference type="InterPro" id="IPR018649">
    <property type="entry name" value="SHOCT"/>
</dbReference>
<dbReference type="AlphaFoldDB" id="A0A1G2IWR6"/>
<organism evidence="3 4">
    <name type="scientific">Candidatus Staskawiczbacteria bacterium RIFOXYB1_FULL_37_44</name>
    <dbReference type="NCBI Taxonomy" id="1802223"/>
    <lineage>
        <taxon>Bacteria</taxon>
        <taxon>Candidatus Staskawicziibacteriota</taxon>
    </lineage>
</organism>
<gene>
    <name evidence="3" type="ORF">A2358_03270</name>
</gene>
<comment type="caution">
    <text evidence="3">The sequence shown here is derived from an EMBL/GenBank/DDBJ whole genome shotgun (WGS) entry which is preliminary data.</text>
</comment>
<evidence type="ECO:0000313" key="4">
    <source>
        <dbReference type="Proteomes" id="UP000178650"/>
    </source>
</evidence>
<evidence type="ECO:0000259" key="2">
    <source>
        <dbReference type="Pfam" id="PF09851"/>
    </source>
</evidence>
<feature type="domain" description="SHOCT" evidence="2">
    <location>
        <begin position="60"/>
        <end position="85"/>
    </location>
</feature>
<proteinExistence type="predicted"/>
<protein>
    <recommendedName>
        <fullName evidence="2">SHOCT domain-containing protein</fullName>
    </recommendedName>
</protein>
<sequence length="86" mass="9587">MMGNYFGNSMMGFGYGYGAGWLGVILMILFWALVIILIVMLARGLTGQNKKSSDNNGNSAMDILKERYAKGEINKEEFKAKKKDLN</sequence>
<keyword evidence="1" id="KW-1133">Transmembrane helix</keyword>
<dbReference type="STRING" id="1802223.A2358_03270"/>
<keyword evidence="1" id="KW-0812">Transmembrane</keyword>
<name>A0A1G2IWR6_9BACT</name>
<reference evidence="3 4" key="1">
    <citation type="journal article" date="2016" name="Nat. Commun.">
        <title>Thousands of microbial genomes shed light on interconnected biogeochemical processes in an aquifer system.</title>
        <authorList>
            <person name="Anantharaman K."/>
            <person name="Brown C.T."/>
            <person name="Hug L.A."/>
            <person name="Sharon I."/>
            <person name="Castelle C.J."/>
            <person name="Probst A.J."/>
            <person name="Thomas B.C."/>
            <person name="Singh A."/>
            <person name="Wilkins M.J."/>
            <person name="Karaoz U."/>
            <person name="Brodie E.L."/>
            <person name="Williams K.H."/>
            <person name="Hubbard S.S."/>
            <person name="Banfield J.F."/>
        </authorList>
    </citation>
    <scope>NUCLEOTIDE SEQUENCE [LARGE SCALE GENOMIC DNA]</scope>
</reference>
<dbReference type="EMBL" id="MHPJ01000005">
    <property type="protein sequence ID" value="OGZ79276.1"/>
    <property type="molecule type" value="Genomic_DNA"/>
</dbReference>
<evidence type="ECO:0000313" key="3">
    <source>
        <dbReference type="EMBL" id="OGZ79276.1"/>
    </source>
</evidence>
<dbReference type="Proteomes" id="UP000178650">
    <property type="component" value="Unassembled WGS sequence"/>
</dbReference>
<evidence type="ECO:0000256" key="1">
    <source>
        <dbReference type="SAM" id="Phobius"/>
    </source>
</evidence>
<keyword evidence="1" id="KW-0472">Membrane</keyword>
<accession>A0A1G2IWR6</accession>
<feature type="transmembrane region" description="Helical" evidence="1">
    <location>
        <begin position="20"/>
        <end position="42"/>
    </location>
</feature>
<dbReference type="Pfam" id="PF09851">
    <property type="entry name" value="SHOCT"/>
    <property type="match status" value="1"/>
</dbReference>